<reference evidence="4" key="1">
    <citation type="submission" date="2016-10" db="EMBL/GenBank/DDBJ databases">
        <authorList>
            <person name="Varghese N."/>
            <person name="Submissions S."/>
        </authorList>
    </citation>
    <scope>NUCLEOTIDE SEQUENCE [LARGE SCALE GENOMIC DNA]</scope>
    <source>
        <strain evidence="4">DC30,IBRC 10041,KCTC 4046</strain>
    </source>
</reference>
<dbReference type="RefSeq" id="WP_143114394.1">
    <property type="nucleotide sequence ID" value="NZ_FNPC01000003.1"/>
</dbReference>
<keyword evidence="2" id="KW-0472">Membrane</keyword>
<feature type="transmembrane region" description="Helical" evidence="2">
    <location>
        <begin position="25"/>
        <end position="48"/>
    </location>
</feature>
<feature type="compositionally biased region" description="Acidic residues" evidence="1">
    <location>
        <begin position="308"/>
        <end position="320"/>
    </location>
</feature>
<sequence>MADVSVVPESDTHTSTESRTDRGQLFLVAAIVLAVLFVTLAVLLNSVIYSGTLATRDAGADADVPIEYHGMAADVGERLLASANDHDGTATHATLSATVEDGITAWENASTRHAARRGRVTTVTGVATTDGSRISDEPTGTDDHFHPAENPSRHNWTLATSVSVRNYTIEADPSESIDPDGDPANVTDSFFVAFGDAHALHLYENPDDSSKSCLVRRDVDGAVDAAADDADLSDPVCVGSGTIVVDVTNGTVAPGDDPEDTTTFDDSFFASVGRDHSIAYWNGDAVTGSYDLQVNEPAGSIDSTPSDAYDDPADPDDGDPIIEAVVYDVSYDVRYRSEDVRYETSIRVAPGEAPYDGV</sequence>
<feature type="region of interest" description="Disordered" evidence="1">
    <location>
        <begin position="296"/>
        <end position="320"/>
    </location>
</feature>
<dbReference type="Pfam" id="PF23922">
    <property type="entry name" value="DUF7261"/>
    <property type="match status" value="1"/>
</dbReference>
<evidence type="ECO:0000313" key="3">
    <source>
        <dbReference type="EMBL" id="SDY13430.1"/>
    </source>
</evidence>
<dbReference type="InterPro" id="IPR055685">
    <property type="entry name" value="DUF7261"/>
</dbReference>
<proteinExistence type="predicted"/>
<evidence type="ECO:0000256" key="2">
    <source>
        <dbReference type="SAM" id="Phobius"/>
    </source>
</evidence>
<evidence type="ECO:0000313" key="4">
    <source>
        <dbReference type="Proteomes" id="UP000199079"/>
    </source>
</evidence>
<keyword evidence="4" id="KW-1185">Reference proteome</keyword>
<accession>A0A1H3HDL7</accession>
<feature type="region of interest" description="Disordered" evidence="1">
    <location>
        <begin position="129"/>
        <end position="153"/>
    </location>
</feature>
<dbReference type="AlphaFoldDB" id="A0A1H3HDL7"/>
<keyword evidence="2" id="KW-1133">Transmembrane helix</keyword>
<dbReference type="OrthoDB" id="342716at2157"/>
<evidence type="ECO:0000256" key="1">
    <source>
        <dbReference type="SAM" id="MobiDB-lite"/>
    </source>
</evidence>
<feature type="compositionally biased region" description="Basic and acidic residues" evidence="1">
    <location>
        <begin position="133"/>
        <end position="147"/>
    </location>
</feature>
<organism evidence="3 4">
    <name type="scientific">Halopenitus persicus</name>
    <dbReference type="NCBI Taxonomy" id="1048396"/>
    <lineage>
        <taxon>Archaea</taxon>
        <taxon>Methanobacteriati</taxon>
        <taxon>Methanobacteriota</taxon>
        <taxon>Stenosarchaea group</taxon>
        <taxon>Halobacteria</taxon>
        <taxon>Halobacteriales</taxon>
        <taxon>Haloferacaceae</taxon>
        <taxon>Halopenitus</taxon>
    </lineage>
</organism>
<gene>
    <name evidence="3" type="ORF">SAMN05216564_103229</name>
</gene>
<protein>
    <submittedName>
        <fullName evidence="3">Uncharacterized protein</fullName>
    </submittedName>
</protein>
<dbReference type="EMBL" id="FNPC01000003">
    <property type="protein sequence ID" value="SDY13430.1"/>
    <property type="molecule type" value="Genomic_DNA"/>
</dbReference>
<dbReference type="Proteomes" id="UP000199079">
    <property type="component" value="Unassembled WGS sequence"/>
</dbReference>
<name>A0A1H3HDL7_9EURY</name>
<keyword evidence="2" id="KW-0812">Transmembrane</keyword>